<keyword evidence="2" id="KW-0677">Repeat</keyword>
<dbReference type="SMART" id="SM00364">
    <property type="entry name" value="LRR_BAC"/>
    <property type="match status" value="3"/>
</dbReference>
<dbReference type="Pfam" id="PF00560">
    <property type="entry name" value="LRR_1"/>
    <property type="match status" value="1"/>
</dbReference>
<dbReference type="OrthoDB" id="676979at2759"/>
<dbReference type="InterPro" id="IPR050216">
    <property type="entry name" value="LRR_domain-containing"/>
</dbReference>
<accession>A0A8B6G3H7</accession>
<dbReference type="Gene3D" id="3.80.10.10">
    <property type="entry name" value="Ribonuclease Inhibitor"/>
    <property type="match status" value="1"/>
</dbReference>
<dbReference type="SUPFAM" id="SSF52058">
    <property type="entry name" value="L domain-like"/>
    <property type="match status" value="1"/>
</dbReference>
<protein>
    <submittedName>
        <fullName evidence="3">Uncharacterized protein</fullName>
    </submittedName>
</protein>
<reference evidence="3" key="1">
    <citation type="submission" date="2018-11" db="EMBL/GenBank/DDBJ databases">
        <authorList>
            <person name="Alioto T."/>
            <person name="Alioto T."/>
        </authorList>
    </citation>
    <scope>NUCLEOTIDE SEQUENCE</scope>
</reference>
<keyword evidence="1" id="KW-0433">Leucine-rich repeat</keyword>
<comment type="caution">
    <text evidence="3">The sequence shown here is derived from an EMBL/GenBank/DDBJ whole genome shotgun (WGS) entry which is preliminary data.</text>
</comment>
<dbReference type="EMBL" id="UYJE01007810">
    <property type="protein sequence ID" value="VDI58132.1"/>
    <property type="molecule type" value="Genomic_DNA"/>
</dbReference>
<dbReference type="InterPro" id="IPR001611">
    <property type="entry name" value="Leu-rich_rpt"/>
</dbReference>
<dbReference type="PANTHER" id="PTHR48051">
    <property type="match status" value="1"/>
</dbReference>
<dbReference type="Pfam" id="PF13855">
    <property type="entry name" value="LRR_8"/>
    <property type="match status" value="1"/>
</dbReference>
<name>A0A8B6G3H7_MYTGA</name>
<dbReference type="AlphaFoldDB" id="A0A8B6G3H7"/>
<dbReference type="InterPro" id="IPR032675">
    <property type="entry name" value="LRR_dom_sf"/>
</dbReference>
<sequence>MNTSRNQFKISQLQELTRLVVQSNQLTSLPRAIGCLSKLEYLGAGENNLTSLPAEIGSLENLESLYINDNPDLHSLPFELVLCGNLQIMSIENCPLSQIPPEIVAKGPSLVIQYLRIQSPYSCQM</sequence>
<gene>
    <name evidence="3" type="ORF">MGAL_10B029741</name>
</gene>
<dbReference type="SMART" id="SM00369">
    <property type="entry name" value="LRR_TYP"/>
    <property type="match status" value="2"/>
</dbReference>
<dbReference type="Proteomes" id="UP000596742">
    <property type="component" value="Unassembled WGS sequence"/>
</dbReference>
<evidence type="ECO:0000256" key="2">
    <source>
        <dbReference type="ARBA" id="ARBA00022737"/>
    </source>
</evidence>
<dbReference type="PANTHER" id="PTHR48051:SF1">
    <property type="entry name" value="RAS SUPPRESSOR PROTEIN 1"/>
    <property type="match status" value="1"/>
</dbReference>
<keyword evidence="4" id="KW-1185">Reference proteome</keyword>
<dbReference type="GO" id="GO:0005737">
    <property type="term" value="C:cytoplasm"/>
    <property type="evidence" value="ECO:0007669"/>
    <property type="project" value="TreeGrafter"/>
</dbReference>
<dbReference type="InterPro" id="IPR003591">
    <property type="entry name" value="Leu-rich_rpt_typical-subtyp"/>
</dbReference>
<evidence type="ECO:0000313" key="4">
    <source>
        <dbReference type="Proteomes" id="UP000596742"/>
    </source>
</evidence>
<evidence type="ECO:0000256" key="1">
    <source>
        <dbReference type="ARBA" id="ARBA00022614"/>
    </source>
</evidence>
<evidence type="ECO:0000313" key="3">
    <source>
        <dbReference type="EMBL" id="VDI58132.1"/>
    </source>
</evidence>
<proteinExistence type="predicted"/>
<organism evidence="3 4">
    <name type="scientific">Mytilus galloprovincialis</name>
    <name type="common">Mediterranean mussel</name>
    <dbReference type="NCBI Taxonomy" id="29158"/>
    <lineage>
        <taxon>Eukaryota</taxon>
        <taxon>Metazoa</taxon>
        <taxon>Spiralia</taxon>
        <taxon>Lophotrochozoa</taxon>
        <taxon>Mollusca</taxon>
        <taxon>Bivalvia</taxon>
        <taxon>Autobranchia</taxon>
        <taxon>Pteriomorphia</taxon>
        <taxon>Mytilida</taxon>
        <taxon>Mytiloidea</taxon>
        <taxon>Mytilidae</taxon>
        <taxon>Mytilinae</taxon>
        <taxon>Mytilus</taxon>
    </lineage>
</organism>